<name>A0A151XI30_9HYME</name>
<evidence type="ECO:0000313" key="3">
    <source>
        <dbReference type="Proteomes" id="UP000075809"/>
    </source>
</evidence>
<organism evidence="2 3">
    <name type="scientific">Mycetomoellerius zeteki</name>
    <dbReference type="NCBI Taxonomy" id="64791"/>
    <lineage>
        <taxon>Eukaryota</taxon>
        <taxon>Metazoa</taxon>
        <taxon>Ecdysozoa</taxon>
        <taxon>Arthropoda</taxon>
        <taxon>Hexapoda</taxon>
        <taxon>Insecta</taxon>
        <taxon>Pterygota</taxon>
        <taxon>Neoptera</taxon>
        <taxon>Endopterygota</taxon>
        <taxon>Hymenoptera</taxon>
        <taxon>Apocrita</taxon>
        <taxon>Aculeata</taxon>
        <taxon>Formicoidea</taxon>
        <taxon>Formicidae</taxon>
        <taxon>Myrmicinae</taxon>
        <taxon>Mycetomoellerius</taxon>
    </lineage>
</organism>
<reference evidence="2 3" key="1">
    <citation type="submission" date="2015-09" db="EMBL/GenBank/DDBJ databases">
        <title>Trachymyrmex zeteki WGS genome.</title>
        <authorList>
            <person name="Nygaard S."/>
            <person name="Hu H."/>
            <person name="Boomsma J."/>
            <person name="Zhang G."/>
        </authorList>
    </citation>
    <scope>NUCLEOTIDE SEQUENCE [LARGE SCALE GENOMIC DNA]</scope>
    <source>
        <strain evidence="2">Tzet28-1</strain>
        <tissue evidence="2">Whole body</tissue>
    </source>
</reference>
<dbReference type="EMBL" id="KQ982093">
    <property type="protein sequence ID" value="KYQ60062.1"/>
    <property type="molecule type" value="Genomic_DNA"/>
</dbReference>
<keyword evidence="3" id="KW-1185">Reference proteome</keyword>
<gene>
    <name evidence="2" type="ORF">ALC60_00886</name>
</gene>
<sequence>MPSIVSPVKQKVPLRCRPLRPITEQRLACTKAFCDRVAAVRAGCFYSTTSFTQKALCCKRSYPCRVVHAGLTHEVAKARALDTMAARCRERKRSRGSHGEVITETKHGPCEKDESQSYLPERPQRRVTIPLRLILVGFEFFYFSTSFKEKIIIPRIKYLEMAYDIAETLSALRKDSLTFFEQLSPYYVCFSNDKAETRIDVVGYFGVCETPEQSCWDITDLIKNKEKEKKDGKRSGEILSFKNGKTPLRFRSDSRESLNRLVGSKTR</sequence>
<feature type="region of interest" description="Disordered" evidence="1">
    <location>
        <begin position="96"/>
        <end position="116"/>
    </location>
</feature>
<dbReference type="Proteomes" id="UP000075809">
    <property type="component" value="Unassembled WGS sequence"/>
</dbReference>
<dbReference type="AlphaFoldDB" id="A0A151XI30"/>
<proteinExistence type="predicted"/>
<evidence type="ECO:0000256" key="1">
    <source>
        <dbReference type="SAM" id="MobiDB-lite"/>
    </source>
</evidence>
<feature type="compositionally biased region" description="Basic and acidic residues" evidence="1">
    <location>
        <begin position="97"/>
        <end position="115"/>
    </location>
</feature>
<evidence type="ECO:0000313" key="2">
    <source>
        <dbReference type="EMBL" id="KYQ60062.1"/>
    </source>
</evidence>
<accession>A0A151XI30</accession>
<protein>
    <submittedName>
        <fullName evidence="2">Uncharacterized protein</fullName>
    </submittedName>
</protein>